<reference evidence="18" key="1">
    <citation type="submission" date="2018-07" db="EMBL/GenBank/DDBJ databases">
        <authorList>
            <person name="Quirk P.G."/>
            <person name="Krulwich T.A."/>
        </authorList>
    </citation>
    <scope>NUCLEOTIDE SEQUENCE</scope>
</reference>
<dbReference type="InterPro" id="IPR053973">
    <property type="entry name" value="ERMP1-like_C"/>
</dbReference>
<dbReference type="PANTHER" id="PTHR12147:SF22">
    <property type="entry name" value="ENDOPLASMIC RETICULUM METALLOPEPTIDASE 1"/>
    <property type="match status" value="1"/>
</dbReference>
<dbReference type="InterPro" id="IPR045175">
    <property type="entry name" value="M28_fam"/>
</dbReference>
<feature type="transmembrane region" description="Helical" evidence="15">
    <location>
        <begin position="486"/>
        <end position="508"/>
    </location>
</feature>
<evidence type="ECO:0000259" key="17">
    <source>
        <dbReference type="Pfam" id="PF22248"/>
    </source>
</evidence>
<evidence type="ECO:0000256" key="9">
    <source>
        <dbReference type="ARBA" id="ARBA00022833"/>
    </source>
</evidence>
<accession>A0A336MNM1</accession>
<gene>
    <name evidence="18" type="primary">CSON003516</name>
</gene>
<feature type="transmembrane region" description="Helical" evidence="15">
    <location>
        <begin position="20"/>
        <end position="43"/>
    </location>
</feature>
<dbReference type="GO" id="GO:0005789">
    <property type="term" value="C:endoplasmic reticulum membrane"/>
    <property type="evidence" value="ECO:0007669"/>
    <property type="project" value="UniProtKB-SubCell"/>
</dbReference>
<feature type="transmembrane region" description="Helical" evidence="15">
    <location>
        <begin position="417"/>
        <end position="438"/>
    </location>
</feature>
<feature type="transmembrane region" description="Helical" evidence="15">
    <location>
        <begin position="377"/>
        <end position="396"/>
    </location>
</feature>
<evidence type="ECO:0000256" key="11">
    <source>
        <dbReference type="ARBA" id="ARBA00023049"/>
    </source>
</evidence>
<evidence type="ECO:0000256" key="10">
    <source>
        <dbReference type="ARBA" id="ARBA00022989"/>
    </source>
</evidence>
<evidence type="ECO:0000256" key="1">
    <source>
        <dbReference type="ARBA" id="ARBA00001947"/>
    </source>
</evidence>
<sequence length="882" mass="102076">MSLYMISVSRSDPNNKNRHIPVWLLILLIGILIGLFFVSSLPLTLIPKSLLIKDEAKYPTRFIGENAYNHIKFLSTNISTRFTGTDNNEILTVEYLVKTASDIKNKMDPSLDLEIQVQKGSGSFHELWQQYSSINVYENVQNVIVKLSNRKINNNNWILINSHFDAVPMSPGAGDDGTMVGIMLEMLRVLAKNVTLNHTVVFLFNGCEENSLQGAHCFITNYEDIDKIKLLINLDVAGPGGRELLFQTSKKHPWLMNAYFKAVPNPFATVIGEEMYQNGFIPSDTDFSMFSKELGDNLPAYDMAQIRNGYVYHSKHDGIENIDMGSLQSTGDNMIALLKELDTRPELDSIESESHTKYVFYDFFGLFLIFYTQNIGIVINCCVAGLIILIAFISIYRFKVYEELTYKIIIVEYFKAITIQLLGIGLGIGFVFFMAWLLDTLNRPMTWYSNTWLLFGIYFLEIFLIFAMTSSAYVKFRKNKYISKYFVVQLQLNAYSTILAIILLVITLMNIRSAFIMMISLVFYIISTTINMIFKFDTRNNKWIYAHIVGQIIPILYYFYMFDIFLSTLIPTSGRNYSSGDQNPEYMIGIVTALFVVLTLQFIAPTLTLFKYGNYCIAFLQLVFCTCIVILFTPLSFPYKEATAPQRFHIWHTQIRNYDYNQKLYKTDNGFYVLPHDRNGIKYIKDSVPLIKDTSPDTYDMTNKCKEQILCGIPHYHVYYTGNVNNGIWLPAVEPPKFKELPELNVVAKKTRSDKRSHYYFMMSGPSHMSLHISPLPGVKLVGWSFLPEINENHQFKWNERDVYFINYVRGLEPQYSYEFSLEFEVPEEDEWTSEYTFDIALGAQFVHQPSTHTNEFMNFIGTFPTWTTLQYFTNYYVSYQY</sequence>
<dbReference type="OMA" id="MGMQASH"/>
<dbReference type="VEuPathDB" id="VectorBase:CSON003516"/>
<keyword evidence="7" id="KW-0378">Hydrolase</keyword>
<comment type="subcellular location">
    <subcellularLocation>
        <location evidence="2">Endoplasmic reticulum membrane</location>
        <topology evidence="2">Multi-pass membrane protein</topology>
    </subcellularLocation>
</comment>
<feature type="transmembrane region" description="Helical" evidence="15">
    <location>
        <begin position="543"/>
        <end position="566"/>
    </location>
</feature>
<comment type="similarity">
    <text evidence="3">Belongs to the peptidase M28 family.</text>
</comment>
<name>A0A336MNM1_CULSO</name>
<evidence type="ECO:0000313" key="18">
    <source>
        <dbReference type="EMBL" id="SSX31295.1"/>
    </source>
</evidence>
<dbReference type="CDD" id="cd03875">
    <property type="entry name" value="M28_Fxna_like"/>
    <property type="match status" value="1"/>
</dbReference>
<keyword evidence="10 15" id="KW-1133">Transmembrane helix</keyword>
<dbReference type="EMBL" id="UFQT01001650">
    <property type="protein sequence ID" value="SSX31295.1"/>
    <property type="molecule type" value="Genomic_DNA"/>
</dbReference>
<dbReference type="SUPFAM" id="SSF53187">
    <property type="entry name" value="Zn-dependent exopeptidases"/>
    <property type="match status" value="1"/>
</dbReference>
<dbReference type="Pfam" id="PF22248">
    <property type="entry name" value="ERMP1_C"/>
    <property type="match status" value="1"/>
</dbReference>
<proteinExistence type="inferred from homology"/>
<dbReference type="Pfam" id="PF04389">
    <property type="entry name" value="Peptidase_M28"/>
    <property type="match status" value="1"/>
</dbReference>
<dbReference type="GO" id="GO:0008235">
    <property type="term" value="F:metalloexopeptidase activity"/>
    <property type="evidence" value="ECO:0007669"/>
    <property type="project" value="InterPro"/>
</dbReference>
<organism evidence="18">
    <name type="scientific">Culicoides sonorensis</name>
    <name type="common">Biting midge</name>
    <dbReference type="NCBI Taxonomy" id="179676"/>
    <lineage>
        <taxon>Eukaryota</taxon>
        <taxon>Metazoa</taxon>
        <taxon>Ecdysozoa</taxon>
        <taxon>Arthropoda</taxon>
        <taxon>Hexapoda</taxon>
        <taxon>Insecta</taxon>
        <taxon>Pterygota</taxon>
        <taxon>Neoptera</taxon>
        <taxon>Endopterygota</taxon>
        <taxon>Diptera</taxon>
        <taxon>Nematocera</taxon>
        <taxon>Chironomoidea</taxon>
        <taxon>Ceratopogonidae</taxon>
        <taxon>Ceratopogoninae</taxon>
        <taxon>Culicoides</taxon>
        <taxon>Monoculicoides</taxon>
    </lineage>
</organism>
<feature type="transmembrane region" description="Helical" evidence="15">
    <location>
        <begin position="616"/>
        <end position="637"/>
    </location>
</feature>
<evidence type="ECO:0000256" key="6">
    <source>
        <dbReference type="ARBA" id="ARBA00022723"/>
    </source>
</evidence>
<dbReference type="AlphaFoldDB" id="A0A336MNM1"/>
<dbReference type="GO" id="GO:0006508">
    <property type="term" value="P:proteolysis"/>
    <property type="evidence" value="ECO:0007669"/>
    <property type="project" value="UniProtKB-KW"/>
</dbReference>
<keyword evidence="9" id="KW-0862">Zinc</keyword>
<keyword evidence="12 15" id="KW-0472">Membrane</keyword>
<dbReference type="InterPro" id="IPR007484">
    <property type="entry name" value="Peptidase_M28"/>
</dbReference>
<keyword evidence="8" id="KW-0256">Endoplasmic reticulum</keyword>
<keyword evidence="4" id="KW-0645">Protease</keyword>
<evidence type="ECO:0000256" key="13">
    <source>
        <dbReference type="ARBA" id="ARBA00023180"/>
    </source>
</evidence>
<protein>
    <recommendedName>
        <fullName evidence="14">FXNA-like protease</fullName>
    </recommendedName>
</protein>
<evidence type="ECO:0000256" key="7">
    <source>
        <dbReference type="ARBA" id="ARBA00022801"/>
    </source>
</evidence>
<dbReference type="InterPro" id="IPR048024">
    <property type="entry name" value="Fxna-like_M28_dom"/>
</dbReference>
<evidence type="ECO:0000256" key="15">
    <source>
        <dbReference type="SAM" id="Phobius"/>
    </source>
</evidence>
<evidence type="ECO:0000256" key="2">
    <source>
        <dbReference type="ARBA" id="ARBA00004477"/>
    </source>
</evidence>
<feature type="transmembrane region" description="Helical" evidence="15">
    <location>
        <begin position="586"/>
        <end position="604"/>
    </location>
</feature>
<evidence type="ECO:0000256" key="3">
    <source>
        <dbReference type="ARBA" id="ARBA00010918"/>
    </source>
</evidence>
<dbReference type="Gene3D" id="3.40.630.10">
    <property type="entry name" value="Zn peptidases"/>
    <property type="match status" value="1"/>
</dbReference>
<feature type="domain" description="Endoplasmic reticulum metallopeptidase 1-like C-terminal" evidence="17">
    <location>
        <begin position="643"/>
        <end position="880"/>
    </location>
</feature>
<evidence type="ECO:0000256" key="5">
    <source>
        <dbReference type="ARBA" id="ARBA00022692"/>
    </source>
</evidence>
<keyword evidence="13" id="KW-0325">Glycoprotein</keyword>
<dbReference type="PANTHER" id="PTHR12147">
    <property type="entry name" value="METALLOPEPTIDASE M28 FAMILY MEMBER"/>
    <property type="match status" value="1"/>
</dbReference>
<evidence type="ECO:0000256" key="4">
    <source>
        <dbReference type="ARBA" id="ARBA00022670"/>
    </source>
</evidence>
<evidence type="ECO:0000256" key="14">
    <source>
        <dbReference type="ARBA" id="ARBA00078796"/>
    </source>
</evidence>
<evidence type="ECO:0000256" key="8">
    <source>
        <dbReference type="ARBA" id="ARBA00022824"/>
    </source>
</evidence>
<dbReference type="FunFam" id="3.40.630.10:FF:000008">
    <property type="entry name" value="Endoplasmic reticulum metallopeptidase 1"/>
    <property type="match status" value="1"/>
</dbReference>
<feature type="transmembrane region" description="Helical" evidence="15">
    <location>
        <begin position="450"/>
        <end position="474"/>
    </location>
</feature>
<dbReference type="GO" id="GO:0046872">
    <property type="term" value="F:metal ion binding"/>
    <property type="evidence" value="ECO:0007669"/>
    <property type="project" value="UniProtKB-KW"/>
</dbReference>
<keyword evidence="5 15" id="KW-0812">Transmembrane</keyword>
<keyword evidence="6" id="KW-0479">Metal-binding</keyword>
<evidence type="ECO:0000256" key="12">
    <source>
        <dbReference type="ARBA" id="ARBA00023136"/>
    </source>
</evidence>
<comment type="cofactor">
    <cofactor evidence="1">
        <name>Zn(2+)</name>
        <dbReference type="ChEBI" id="CHEBI:29105"/>
    </cofactor>
</comment>
<feature type="transmembrane region" description="Helical" evidence="15">
    <location>
        <begin position="514"/>
        <end position="534"/>
    </location>
</feature>
<feature type="domain" description="Peptidase M28" evidence="16">
    <location>
        <begin position="142"/>
        <end position="337"/>
    </location>
</feature>
<evidence type="ECO:0000259" key="16">
    <source>
        <dbReference type="Pfam" id="PF04389"/>
    </source>
</evidence>
<keyword evidence="11" id="KW-0482">Metalloprotease</keyword>